<dbReference type="GeneID" id="93304351"/>
<comment type="caution">
    <text evidence="4">The sequence shown here is derived from an EMBL/GenBank/DDBJ whole genome shotgun (WGS) entry which is preliminary data.</text>
</comment>
<keyword evidence="1" id="KW-0732">Signal</keyword>
<reference evidence="5 7" key="1">
    <citation type="submission" date="2016-07" db="EMBL/GenBank/DDBJ databases">
        <title>Characterization of isolates of Eisenbergiella tayi derived from blood cultures, using whole genome sequencing.</title>
        <authorList>
            <person name="Burdz T."/>
            <person name="Wiebe D."/>
            <person name="Huynh C."/>
            <person name="Bernard K."/>
        </authorList>
    </citation>
    <scope>NUCLEOTIDE SEQUENCE [LARGE SCALE GENOMIC DNA]</scope>
    <source>
        <strain evidence="3 5">NML 110608</strain>
        <strain evidence="2 7">NML 120489</strain>
    </source>
</reference>
<accession>A0A1E3U9F4</accession>
<feature type="signal peptide" evidence="1">
    <location>
        <begin position="1"/>
        <end position="24"/>
    </location>
</feature>
<evidence type="ECO:0000313" key="6">
    <source>
        <dbReference type="Proteomes" id="UP000094271"/>
    </source>
</evidence>
<organism evidence="4 6">
    <name type="scientific">Eisenbergiella tayi</name>
    <dbReference type="NCBI Taxonomy" id="1432052"/>
    <lineage>
        <taxon>Bacteria</taxon>
        <taxon>Bacillati</taxon>
        <taxon>Bacillota</taxon>
        <taxon>Clostridia</taxon>
        <taxon>Lachnospirales</taxon>
        <taxon>Lachnospiraceae</taxon>
        <taxon>Eisenbergiella</taxon>
    </lineage>
</organism>
<dbReference type="InterPro" id="IPR036514">
    <property type="entry name" value="SGNH_hydro_sf"/>
</dbReference>
<dbReference type="Pfam" id="PF16255">
    <property type="entry name" value="Lipase_GDSL_lke"/>
    <property type="match status" value="1"/>
</dbReference>
<keyword evidence="2" id="KW-0378">Hydrolase</keyword>
<reference evidence="4 6" key="2">
    <citation type="submission" date="2016-08" db="EMBL/GenBank/DDBJ databases">
        <authorList>
            <person name="Seilhamer J.J."/>
        </authorList>
    </citation>
    <scope>NUCLEOTIDE SEQUENCE [LARGE SCALE GENOMIC DNA]</scope>
    <source>
        <strain evidence="4 6">NML150140-1</strain>
    </source>
</reference>
<dbReference type="Proteomes" id="UP000094067">
    <property type="component" value="Unassembled WGS sequence"/>
</dbReference>
<gene>
    <name evidence="2" type="ORF">BEH84_06282</name>
    <name evidence="4" type="ORF">BEI59_28415</name>
    <name evidence="3" type="ORF">BEI61_03733</name>
</gene>
<protein>
    <submittedName>
        <fullName evidence="2">GDSL-like Lipase/Acylhydrolase</fullName>
    </submittedName>
</protein>
<dbReference type="GO" id="GO:0016787">
    <property type="term" value="F:hydrolase activity"/>
    <property type="evidence" value="ECO:0007669"/>
    <property type="project" value="UniProtKB-KW"/>
</dbReference>
<sequence length="282" mass="29952">MKKGVKFTALALAASLMFTYPLCNGITADAAAPLKTVESSNVPTKYTGMSLSILGDSLSTFNDYIPRDYNIFYPGNSGIPMVEGTWWYQVLNATGMRLCSNASSANTNVTGNSLATDGSAPGCSFRRIMDLKGADGTSPNVIVIYMGVNDFARDIPLGSFKAPSLQTEGTPATFSSAYELMLLKIKTLYPDAAVYCCTLFARDPGLRAPGTNTPVNRNGDSIMDFNKQIRAIAAAYGASVIDVYNCGITYDNLSVFTSDGVHPNLPGAQLFANCVTAALVNS</sequence>
<evidence type="ECO:0000313" key="7">
    <source>
        <dbReference type="Proteomes" id="UP000095003"/>
    </source>
</evidence>
<dbReference type="EMBL" id="MCGH01000003">
    <property type="protein sequence ID" value="ODM02939.1"/>
    <property type="molecule type" value="Genomic_DNA"/>
</dbReference>
<proteinExistence type="predicted"/>
<dbReference type="RefSeq" id="WP_009256474.1">
    <property type="nucleotide sequence ID" value="NZ_BAABXS010000001.1"/>
</dbReference>
<dbReference type="EMBL" id="MCGI01000010">
    <property type="protein sequence ID" value="ODM02139.1"/>
    <property type="molecule type" value="Genomic_DNA"/>
</dbReference>
<dbReference type="EMBL" id="MEHA01000030">
    <property type="protein sequence ID" value="ODR44414.1"/>
    <property type="molecule type" value="Genomic_DNA"/>
</dbReference>
<feature type="chain" id="PRO_5038216575" evidence="1">
    <location>
        <begin position="25"/>
        <end position="282"/>
    </location>
</feature>
<evidence type="ECO:0000313" key="2">
    <source>
        <dbReference type="EMBL" id="ODM02139.1"/>
    </source>
</evidence>
<evidence type="ECO:0000313" key="3">
    <source>
        <dbReference type="EMBL" id="ODM02939.1"/>
    </source>
</evidence>
<evidence type="ECO:0000313" key="4">
    <source>
        <dbReference type="EMBL" id="ODR44414.1"/>
    </source>
</evidence>
<evidence type="ECO:0000313" key="5">
    <source>
        <dbReference type="Proteomes" id="UP000094067"/>
    </source>
</evidence>
<dbReference type="CDD" id="cd00229">
    <property type="entry name" value="SGNH_hydrolase"/>
    <property type="match status" value="1"/>
</dbReference>
<dbReference type="Gene3D" id="3.40.50.1110">
    <property type="entry name" value="SGNH hydrolase"/>
    <property type="match status" value="1"/>
</dbReference>
<dbReference type="Proteomes" id="UP000094271">
    <property type="component" value="Unassembled WGS sequence"/>
</dbReference>
<dbReference type="InterPro" id="IPR032588">
    <property type="entry name" value="Lipase_GDSL_lke"/>
</dbReference>
<dbReference type="AlphaFoldDB" id="A0A1E3U9F4"/>
<dbReference type="Proteomes" id="UP000095003">
    <property type="component" value="Unassembled WGS sequence"/>
</dbReference>
<dbReference type="SUPFAM" id="SSF52266">
    <property type="entry name" value="SGNH hydrolase"/>
    <property type="match status" value="1"/>
</dbReference>
<name>A0A1E3U9F4_9FIRM</name>
<dbReference type="OrthoDB" id="9801375at2"/>
<dbReference type="PATRIC" id="fig|1432052.3.peg.6932"/>
<evidence type="ECO:0000256" key="1">
    <source>
        <dbReference type="SAM" id="SignalP"/>
    </source>
</evidence>